<reference evidence="2" key="2">
    <citation type="submission" date="2022-06" db="UniProtKB">
        <authorList>
            <consortium name="EnsemblMetazoa"/>
        </authorList>
    </citation>
    <scope>IDENTIFICATION</scope>
    <source>
        <strain evidence="2">DF5081</strain>
    </source>
</reference>
<organism evidence="2 3">
    <name type="scientific">Caenorhabditis japonica</name>
    <dbReference type="NCBI Taxonomy" id="281687"/>
    <lineage>
        <taxon>Eukaryota</taxon>
        <taxon>Metazoa</taxon>
        <taxon>Ecdysozoa</taxon>
        <taxon>Nematoda</taxon>
        <taxon>Chromadorea</taxon>
        <taxon>Rhabditida</taxon>
        <taxon>Rhabditina</taxon>
        <taxon>Rhabditomorpha</taxon>
        <taxon>Rhabditoidea</taxon>
        <taxon>Rhabditidae</taxon>
        <taxon>Peloderinae</taxon>
        <taxon>Caenorhabditis</taxon>
    </lineage>
</organism>
<accession>A0A8R1HPI0</accession>
<sequence length="309" mass="35558">MNKYEALVNPSQNVFEQIVKFTGETEDWAFQLNDYKFWSTAFDRFWLVAVVEKGTENLVASVSLARWDGEDGPLYSVGMFYCVPQYRGRGLGKPIFQQIMDIVGDDNATLTGVVKMAHKYAKDFGFDKMPDFWHLFSGVKISEMTIPENLSEQFLSKAWTDVDYDALTTYDRTICTRDRKRIMTAWFNLQETFTKVVLDQSGKIVGYGTIRIVTRNKLSAAPFYADTLEAAEVLLKDLINNIPNWQQYEKIGFLYPEINSDVPRLLERFVKSKEAISTAPFIKSQFTKRFIASPNEKVYSMSDCAHQFV</sequence>
<dbReference type="CDD" id="cd04301">
    <property type="entry name" value="NAT_SF"/>
    <property type="match status" value="1"/>
</dbReference>
<dbReference type="PANTHER" id="PTHR47408:SF2">
    <property type="entry name" value="DUF1248 DOMAIN-CONTAINING PROTEIN-RELATED"/>
    <property type="match status" value="1"/>
</dbReference>
<evidence type="ECO:0000259" key="1">
    <source>
        <dbReference type="Pfam" id="PF06852"/>
    </source>
</evidence>
<dbReference type="Pfam" id="PF06852">
    <property type="entry name" value="DUF1248"/>
    <property type="match status" value="1"/>
</dbReference>
<dbReference type="Gene3D" id="3.40.630.30">
    <property type="match status" value="1"/>
</dbReference>
<dbReference type="PANTHER" id="PTHR47408">
    <property type="entry name" value="PROTEIN CBG01304-RELATED"/>
    <property type="match status" value="1"/>
</dbReference>
<dbReference type="InterPro" id="IPR016181">
    <property type="entry name" value="Acyl_CoA_acyltransferase"/>
</dbReference>
<reference evidence="3" key="1">
    <citation type="submission" date="2010-08" db="EMBL/GenBank/DDBJ databases">
        <authorList>
            <consortium name="Caenorhabditis japonica Sequencing Consortium"/>
            <person name="Wilson R.K."/>
        </authorList>
    </citation>
    <scope>NUCLEOTIDE SEQUENCE [LARGE SCALE GENOMIC DNA]</scope>
    <source>
        <strain evidence="3">DF5081</strain>
    </source>
</reference>
<name>A0A8R1HPI0_CAEJA</name>
<dbReference type="InterPro" id="IPR009658">
    <property type="entry name" value="DUF1248"/>
</dbReference>
<dbReference type="AlphaFoldDB" id="A0A8R1HPI0"/>
<feature type="domain" description="DUF1248" evidence="1">
    <location>
        <begin position="2"/>
        <end position="174"/>
    </location>
</feature>
<dbReference type="Proteomes" id="UP000005237">
    <property type="component" value="Unassembled WGS sequence"/>
</dbReference>
<evidence type="ECO:0000313" key="3">
    <source>
        <dbReference type="Proteomes" id="UP000005237"/>
    </source>
</evidence>
<proteinExistence type="predicted"/>
<dbReference type="EnsemblMetazoa" id="CJA07942.1">
    <property type="protein sequence ID" value="CJA07942.1"/>
    <property type="gene ID" value="WBGene00127146"/>
</dbReference>
<keyword evidence="3" id="KW-1185">Reference proteome</keyword>
<evidence type="ECO:0000313" key="2">
    <source>
        <dbReference type="EnsemblMetazoa" id="CJA07942.1"/>
    </source>
</evidence>
<dbReference type="SUPFAM" id="SSF55729">
    <property type="entry name" value="Acyl-CoA N-acyltransferases (Nat)"/>
    <property type="match status" value="1"/>
</dbReference>
<dbReference type="OMA" id="YVRPEWR"/>
<dbReference type="Gene3D" id="3.40.630.90">
    <property type="match status" value="1"/>
</dbReference>
<protein>
    <submittedName>
        <fullName evidence="2">DUF1248 domain-containing protein</fullName>
    </submittedName>
</protein>